<protein>
    <submittedName>
        <fullName evidence="2">Uncharacterized protein</fullName>
    </submittedName>
</protein>
<sequence>MKFLPFYFFLAMFIGFMLIYVFDNDYFLIYKNKKDTFNGISCSCKDNMCTMYKS</sequence>
<keyword evidence="1" id="KW-0472">Membrane</keyword>
<evidence type="ECO:0000313" key="2">
    <source>
        <dbReference type="EMBL" id="QKF93835.1"/>
    </source>
</evidence>
<organism evidence="2 3">
    <name type="scientific">Fadolivirus FV1/VV64</name>
    <dbReference type="NCBI Taxonomy" id="3070911"/>
    <lineage>
        <taxon>Viruses</taxon>
        <taxon>Varidnaviria</taxon>
        <taxon>Bamfordvirae</taxon>
        <taxon>Nucleocytoviricota</taxon>
        <taxon>Megaviricetes</taxon>
        <taxon>Imitervirales</taxon>
        <taxon>Mimiviridae</taxon>
        <taxon>Klosneuvirinae</taxon>
        <taxon>Fadolivirus</taxon>
        <taxon>Fadolivirus algeromassiliense</taxon>
    </lineage>
</organism>
<keyword evidence="3" id="KW-1185">Reference proteome</keyword>
<gene>
    <name evidence="2" type="ORF">Fadolivirus_1_377</name>
</gene>
<evidence type="ECO:0000313" key="3">
    <source>
        <dbReference type="Proteomes" id="UP001162001"/>
    </source>
</evidence>
<dbReference type="EMBL" id="MT418680">
    <property type="protein sequence ID" value="QKF93835.1"/>
    <property type="molecule type" value="Genomic_DNA"/>
</dbReference>
<reference evidence="2 3" key="1">
    <citation type="submission" date="2020-04" db="EMBL/GenBank/DDBJ databases">
        <title>Advantages and limits of metagenomic assembly and binning of a giant virus.</title>
        <authorList>
            <person name="Schulz F."/>
            <person name="Andreani J."/>
            <person name="Francis R."/>
            <person name="Boudjemaa H."/>
            <person name="Bou Khalil J.Y."/>
            <person name="Lee J."/>
            <person name="La Scola B."/>
            <person name="Woyke T."/>
        </authorList>
    </citation>
    <scope>NUCLEOTIDE SEQUENCE [LARGE SCALE GENOMIC DNA]</scope>
    <source>
        <strain evidence="2 3">FV1/VV64</strain>
    </source>
</reference>
<accession>A0A7D3V5D3</accession>
<keyword evidence="1" id="KW-0812">Transmembrane</keyword>
<proteinExistence type="predicted"/>
<name>A0A7D3V5D3_9VIRU</name>
<keyword evidence="1" id="KW-1133">Transmembrane helix</keyword>
<evidence type="ECO:0000256" key="1">
    <source>
        <dbReference type="SAM" id="Phobius"/>
    </source>
</evidence>
<feature type="transmembrane region" description="Helical" evidence="1">
    <location>
        <begin position="6"/>
        <end position="23"/>
    </location>
</feature>
<dbReference type="Proteomes" id="UP001162001">
    <property type="component" value="Segment"/>
</dbReference>